<proteinExistence type="predicted"/>
<evidence type="ECO:0000313" key="3">
    <source>
        <dbReference type="Proteomes" id="UP001642482"/>
    </source>
</evidence>
<sequence length="93" mass="10424">MPFYLKHLEELVIGGHDRFDEPSLDELLRIVGPNLRSLKANALVPSVPLDECTDNEESDPEEDEETDKEVDNKADKETDEEDAKLASSNTVVL</sequence>
<name>A0ABP0BZW9_9PEZI</name>
<dbReference type="EMBL" id="CAWUHD010000059">
    <property type="protein sequence ID" value="CAK7225297.1"/>
    <property type="molecule type" value="Genomic_DNA"/>
</dbReference>
<feature type="compositionally biased region" description="Acidic residues" evidence="1">
    <location>
        <begin position="51"/>
        <end position="68"/>
    </location>
</feature>
<evidence type="ECO:0000313" key="2">
    <source>
        <dbReference type="EMBL" id="CAK7225297.1"/>
    </source>
</evidence>
<evidence type="ECO:0000256" key="1">
    <source>
        <dbReference type="SAM" id="MobiDB-lite"/>
    </source>
</evidence>
<feature type="region of interest" description="Disordered" evidence="1">
    <location>
        <begin position="47"/>
        <end position="93"/>
    </location>
</feature>
<comment type="caution">
    <text evidence="2">The sequence shown here is derived from an EMBL/GenBank/DDBJ whole genome shotgun (WGS) entry which is preliminary data.</text>
</comment>
<keyword evidence="3" id="KW-1185">Reference proteome</keyword>
<dbReference type="Proteomes" id="UP001642482">
    <property type="component" value="Unassembled WGS sequence"/>
</dbReference>
<accession>A0ABP0BZW9</accession>
<organism evidence="2 3">
    <name type="scientific">Sporothrix eucalyptigena</name>
    <dbReference type="NCBI Taxonomy" id="1812306"/>
    <lineage>
        <taxon>Eukaryota</taxon>
        <taxon>Fungi</taxon>
        <taxon>Dikarya</taxon>
        <taxon>Ascomycota</taxon>
        <taxon>Pezizomycotina</taxon>
        <taxon>Sordariomycetes</taxon>
        <taxon>Sordariomycetidae</taxon>
        <taxon>Ophiostomatales</taxon>
        <taxon>Ophiostomataceae</taxon>
        <taxon>Sporothrix</taxon>
    </lineage>
</organism>
<protein>
    <submittedName>
        <fullName evidence="2">Uncharacterized protein</fullName>
    </submittedName>
</protein>
<gene>
    <name evidence="2" type="ORF">SEUCBS140593_005856</name>
</gene>
<reference evidence="2 3" key="1">
    <citation type="submission" date="2024-01" db="EMBL/GenBank/DDBJ databases">
        <authorList>
            <person name="Allen C."/>
            <person name="Tagirdzhanova G."/>
        </authorList>
    </citation>
    <scope>NUCLEOTIDE SEQUENCE [LARGE SCALE GENOMIC DNA]</scope>
</reference>